<name>A0A928Z9F2_9CYAN</name>
<dbReference type="Pfam" id="PF08238">
    <property type="entry name" value="Sel1"/>
    <property type="match status" value="3"/>
</dbReference>
<reference evidence="1" key="1">
    <citation type="submission" date="2020-10" db="EMBL/GenBank/DDBJ databases">
        <authorList>
            <person name="Castelo-Branco R."/>
            <person name="Eusebio N."/>
            <person name="Adriana R."/>
            <person name="Vieira A."/>
            <person name="Brugerolle De Fraissinette N."/>
            <person name="Rezende De Castro R."/>
            <person name="Schneider M.P."/>
            <person name="Vasconcelos V."/>
            <person name="Leao P.N."/>
        </authorList>
    </citation>
    <scope>NUCLEOTIDE SEQUENCE</scope>
    <source>
        <strain evidence="1">LEGE 11467</strain>
    </source>
</reference>
<dbReference type="InterPro" id="IPR011990">
    <property type="entry name" value="TPR-like_helical_dom_sf"/>
</dbReference>
<dbReference type="SMART" id="SM00671">
    <property type="entry name" value="SEL1"/>
    <property type="match status" value="1"/>
</dbReference>
<dbReference type="Proteomes" id="UP000621799">
    <property type="component" value="Unassembled WGS sequence"/>
</dbReference>
<dbReference type="EMBL" id="JADEXN010000110">
    <property type="protein sequence ID" value="MBE9040706.1"/>
    <property type="molecule type" value="Genomic_DNA"/>
</dbReference>
<dbReference type="InterPro" id="IPR006597">
    <property type="entry name" value="Sel1-like"/>
</dbReference>
<gene>
    <name evidence="1" type="ORF">IQ235_07925</name>
</gene>
<evidence type="ECO:0000313" key="2">
    <source>
        <dbReference type="Proteomes" id="UP000621799"/>
    </source>
</evidence>
<sequence length="107" mass="11459">MSSILTTAQTAYDNGNYDRALQLLLPLAEAGHAEAQCLVGSIYHLGLGSIEPNEPEAEKWYTFASDRGHGLASNNLAALIGSSDRERAKALCQLAIAQGFRHAPNSF</sequence>
<protein>
    <submittedName>
        <fullName evidence="1">Sel1 repeat family protein</fullName>
    </submittedName>
</protein>
<comment type="caution">
    <text evidence="1">The sequence shown here is derived from an EMBL/GenBank/DDBJ whole genome shotgun (WGS) entry which is preliminary data.</text>
</comment>
<evidence type="ECO:0000313" key="1">
    <source>
        <dbReference type="EMBL" id="MBE9040706.1"/>
    </source>
</evidence>
<accession>A0A928Z9F2</accession>
<dbReference type="AlphaFoldDB" id="A0A928Z9F2"/>
<proteinExistence type="predicted"/>
<dbReference type="Gene3D" id="1.25.40.10">
    <property type="entry name" value="Tetratricopeptide repeat domain"/>
    <property type="match status" value="1"/>
</dbReference>
<dbReference type="RefSeq" id="WP_264320950.1">
    <property type="nucleotide sequence ID" value="NZ_JADEXN010000110.1"/>
</dbReference>
<keyword evidence="2" id="KW-1185">Reference proteome</keyword>
<organism evidence="1 2">
    <name type="scientific">Zarconia navalis LEGE 11467</name>
    <dbReference type="NCBI Taxonomy" id="1828826"/>
    <lineage>
        <taxon>Bacteria</taxon>
        <taxon>Bacillati</taxon>
        <taxon>Cyanobacteriota</taxon>
        <taxon>Cyanophyceae</taxon>
        <taxon>Oscillatoriophycideae</taxon>
        <taxon>Oscillatoriales</taxon>
        <taxon>Oscillatoriales incertae sedis</taxon>
        <taxon>Zarconia</taxon>
        <taxon>Zarconia navalis</taxon>
    </lineage>
</organism>
<dbReference type="SUPFAM" id="SSF81901">
    <property type="entry name" value="HCP-like"/>
    <property type="match status" value="1"/>
</dbReference>